<sequence>MSLTSKNQLILQNLFELRKVHSVSERLSSGRVFYIDMLMGLCDASGVIWPVGIGQHLEKELLNEGSIITFKCKIMRTNPQAELKYDDNYFIIINELINKTTSLSSWENALIPSPLPNKEEIESQNKLFNQNIKVTNFYTSPVAKRLKSIKQRNSSLDRVHLFFKNRGFVNIETPTLVPSGGVEVYLNPFHTEYEDHRGHKWKLQLPTSPEFALKKLMVEGTHKIFQLSRAYRNNGEVSKHHEPEFVMLEWYRAQGTLQNMMEDTQNLVETLAYYLGTHLEIPKQWPAFRVDKLFQDILSISLEHVQNTEQFYLKAKNLSPSITKNDDWDTLFYKLFMEKIEPFLEKQKACFVTHYPIQMGALAAQERVKSNRSLEQNDSIENETKPFVERMEAFLYGVEICNGYLELSDAKNLSERFQKTLSARPELQQDPLFENAMEFGLPPCSGNALGIDRVIALLLGQKSISSLYPLPFLSQFPKGTVAWE</sequence>
<dbReference type="GO" id="GO:0004824">
    <property type="term" value="F:lysine-tRNA ligase activity"/>
    <property type="evidence" value="ECO:0007669"/>
    <property type="project" value="InterPro"/>
</dbReference>
<organism evidence="5 6">
    <name type="scientific">Silvanigrella aquatica</name>
    <dbReference type="NCBI Taxonomy" id="1915309"/>
    <lineage>
        <taxon>Bacteria</taxon>
        <taxon>Pseudomonadati</taxon>
        <taxon>Bdellovibrionota</taxon>
        <taxon>Oligoflexia</taxon>
        <taxon>Silvanigrellales</taxon>
        <taxon>Silvanigrellaceae</taxon>
        <taxon>Silvanigrella</taxon>
    </lineage>
</organism>
<keyword evidence="1" id="KW-0436">Ligase</keyword>
<dbReference type="STRING" id="1915309.AXG55_06075"/>
<accession>A0A1L4CZW4</accession>
<dbReference type="KEGG" id="saqi:AXG55_06075"/>
<dbReference type="PANTHER" id="PTHR42918:SF6">
    <property type="entry name" value="ELONGATION FACTOR P--(R)-BETA-LYSINE LIGASE"/>
    <property type="match status" value="1"/>
</dbReference>
<dbReference type="GO" id="GO:0005829">
    <property type="term" value="C:cytosol"/>
    <property type="evidence" value="ECO:0007669"/>
    <property type="project" value="TreeGrafter"/>
</dbReference>
<keyword evidence="6" id="KW-1185">Reference proteome</keyword>
<name>A0A1L4CZW4_9BACT</name>
<dbReference type="AlphaFoldDB" id="A0A1L4CZW4"/>
<dbReference type="GO" id="GO:0000049">
    <property type="term" value="F:tRNA binding"/>
    <property type="evidence" value="ECO:0007669"/>
    <property type="project" value="TreeGrafter"/>
</dbReference>
<gene>
    <name evidence="5" type="ORF">AXG55_06075</name>
</gene>
<dbReference type="Proteomes" id="UP000184731">
    <property type="component" value="Chromosome"/>
</dbReference>
<evidence type="ECO:0000313" key="5">
    <source>
        <dbReference type="EMBL" id="APJ03495.1"/>
    </source>
</evidence>
<dbReference type="InterPro" id="IPR004364">
    <property type="entry name" value="Aa-tRNA-synt_II"/>
</dbReference>
<dbReference type="Pfam" id="PF00152">
    <property type="entry name" value="tRNA-synt_2"/>
    <property type="match status" value="1"/>
</dbReference>
<protein>
    <recommendedName>
        <fullName evidence="4">Aminoacyl-transfer RNA synthetases class-II family profile domain-containing protein</fullName>
    </recommendedName>
</protein>
<dbReference type="PROSITE" id="PS50862">
    <property type="entry name" value="AA_TRNA_LIGASE_II"/>
    <property type="match status" value="1"/>
</dbReference>
<keyword evidence="2" id="KW-0547">Nucleotide-binding</keyword>
<evidence type="ECO:0000256" key="1">
    <source>
        <dbReference type="ARBA" id="ARBA00022598"/>
    </source>
</evidence>
<dbReference type="GO" id="GO:0005524">
    <property type="term" value="F:ATP binding"/>
    <property type="evidence" value="ECO:0007669"/>
    <property type="project" value="UniProtKB-KW"/>
</dbReference>
<dbReference type="RefSeq" id="WP_148697229.1">
    <property type="nucleotide sequence ID" value="NZ_CP017834.1"/>
</dbReference>
<dbReference type="GO" id="GO:0006430">
    <property type="term" value="P:lysyl-tRNA aminoacylation"/>
    <property type="evidence" value="ECO:0007669"/>
    <property type="project" value="InterPro"/>
</dbReference>
<dbReference type="SUPFAM" id="SSF55681">
    <property type="entry name" value="Class II aaRS and biotin synthetases"/>
    <property type="match status" value="1"/>
</dbReference>
<evidence type="ECO:0000259" key="4">
    <source>
        <dbReference type="PROSITE" id="PS50862"/>
    </source>
</evidence>
<dbReference type="PANTHER" id="PTHR42918">
    <property type="entry name" value="LYSYL-TRNA SYNTHETASE"/>
    <property type="match status" value="1"/>
</dbReference>
<evidence type="ECO:0000256" key="3">
    <source>
        <dbReference type="ARBA" id="ARBA00022840"/>
    </source>
</evidence>
<feature type="domain" description="Aminoacyl-transfer RNA synthetases class-II family profile" evidence="4">
    <location>
        <begin position="162"/>
        <end position="469"/>
    </location>
</feature>
<keyword evidence="3" id="KW-0067">ATP-binding</keyword>
<dbReference type="InterPro" id="IPR045864">
    <property type="entry name" value="aa-tRNA-synth_II/BPL/LPL"/>
</dbReference>
<dbReference type="EMBL" id="CP017834">
    <property type="protein sequence ID" value="APJ03495.1"/>
    <property type="molecule type" value="Genomic_DNA"/>
</dbReference>
<proteinExistence type="predicted"/>
<dbReference type="PRINTS" id="PR00982">
    <property type="entry name" value="TRNASYNTHLYS"/>
</dbReference>
<dbReference type="InterPro" id="IPR018149">
    <property type="entry name" value="Lys-tRNA-synth_II_C"/>
</dbReference>
<dbReference type="OrthoDB" id="5288667at2"/>
<evidence type="ECO:0000256" key="2">
    <source>
        <dbReference type="ARBA" id="ARBA00022741"/>
    </source>
</evidence>
<reference evidence="5 6" key="1">
    <citation type="submission" date="2016-10" db="EMBL/GenBank/DDBJ databases">
        <title>Silvanigrella aquatica sp. nov., isolated from a freshwater lake located in the Black Forest, Germany, description of Silvanigrellaceae fam. nov., Silvanigrellales ord. nov., reclassification of the order Bdellovibrionales in the class Oligoflexia, reclassification of the families Bacteriovoracaceae and Halobacteriovoraceae in the new order Bacteriovoracales ord. nov., and reclassification of the family Pseudobacteriovoracaceae in the order Oligoflexiales.</title>
        <authorList>
            <person name="Hahn M.W."/>
            <person name="Schmidt J."/>
            <person name="Koll U."/>
            <person name="Rohde M."/>
            <person name="Verbag S."/>
            <person name="Pitt A."/>
            <person name="Nakai R."/>
            <person name="Naganuma T."/>
            <person name="Lang E."/>
        </authorList>
    </citation>
    <scope>NUCLEOTIDE SEQUENCE [LARGE SCALE GENOMIC DNA]</scope>
    <source>
        <strain evidence="5 6">MWH-Nonnen-W8red</strain>
    </source>
</reference>
<dbReference type="InterPro" id="IPR006195">
    <property type="entry name" value="aa-tRNA-synth_II"/>
</dbReference>
<evidence type="ECO:0000313" key="6">
    <source>
        <dbReference type="Proteomes" id="UP000184731"/>
    </source>
</evidence>
<dbReference type="Gene3D" id="3.30.930.10">
    <property type="entry name" value="Bira Bifunctional Protein, Domain 2"/>
    <property type="match status" value="1"/>
</dbReference>